<feature type="region of interest" description="Disordered" evidence="1">
    <location>
        <begin position="26"/>
        <end position="51"/>
    </location>
</feature>
<organism evidence="2 3">
    <name type="scientific">Hymenobacter armeniacus</name>
    <dbReference type="NCBI Taxonomy" id="2771358"/>
    <lineage>
        <taxon>Bacteria</taxon>
        <taxon>Pseudomonadati</taxon>
        <taxon>Bacteroidota</taxon>
        <taxon>Cytophagia</taxon>
        <taxon>Cytophagales</taxon>
        <taxon>Hymenobacteraceae</taxon>
        <taxon>Hymenobacter</taxon>
    </lineage>
</organism>
<protein>
    <submittedName>
        <fullName evidence="2">Uncharacterized protein</fullName>
    </submittedName>
</protein>
<sequence length="51" mass="5676">MAAASPCQQVVPNTVQLNYLKINSPKDTHPWQWMPPAQGSADLDELDKRGK</sequence>
<accession>A0ABR8JYZ7</accession>
<gene>
    <name evidence="2" type="ORF">IC234_17260</name>
</gene>
<keyword evidence="3" id="KW-1185">Reference proteome</keyword>
<name>A0ABR8JYZ7_9BACT</name>
<reference evidence="2 3" key="1">
    <citation type="submission" date="2020-09" db="EMBL/GenBank/DDBJ databases">
        <authorList>
            <person name="Kim M.K."/>
        </authorList>
    </citation>
    <scope>NUCLEOTIDE SEQUENCE [LARGE SCALE GENOMIC DNA]</scope>
    <source>
        <strain evidence="2 3">BT189</strain>
    </source>
</reference>
<comment type="caution">
    <text evidence="2">The sequence shown here is derived from an EMBL/GenBank/DDBJ whole genome shotgun (WGS) entry which is preliminary data.</text>
</comment>
<dbReference type="RefSeq" id="WP_190927028.1">
    <property type="nucleotide sequence ID" value="NZ_JACXAC010000005.1"/>
</dbReference>
<proteinExistence type="predicted"/>
<evidence type="ECO:0000313" key="3">
    <source>
        <dbReference type="Proteomes" id="UP000606003"/>
    </source>
</evidence>
<evidence type="ECO:0000313" key="2">
    <source>
        <dbReference type="EMBL" id="MBD2723880.1"/>
    </source>
</evidence>
<dbReference type="Proteomes" id="UP000606003">
    <property type="component" value="Unassembled WGS sequence"/>
</dbReference>
<evidence type="ECO:0000256" key="1">
    <source>
        <dbReference type="SAM" id="MobiDB-lite"/>
    </source>
</evidence>
<dbReference type="EMBL" id="JACXAC010000005">
    <property type="protein sequence ID" value="MBD2723880.1"/>
    <property type="molecule type" value="Genomic_DNA"/>
</dbReference>